<comment type="caution">
    <text evidence="1">The sequence shown here is derived from an EMBL/GenBank/DDBJ whole genome shotgun (WGS) entry which is preliminary data.</text>
</comment>
<evidence type="ECO:0000313" key="1">
    <source>
        <dbReference type="EMBL" id="MCJ8012333.1"/>
    </source>
</evidence>
<keyword evidence="2" id="KW-1185">Reference proteome</keyword>
<evidence type="ECO:0000313" key="2">
    <source>
        <dbReference type="Proteomes" id="UP001139347"/>
    </source>
</evidence>
<protein>
    <submittedName>
        <fullName evidence="1">Uncharacterized protein</fullName>
    </submittedName>
</protein>
<reference evidence="1" key="1">
    <citation type="submission" date="2022-04" db="EMBL/GenBank/DDBJ databases">
        <title>Paenibacillus mangrovi sp. nov., a novel endophytic bacterium isolated from bark of Kandelia candel.</title>
        <authorList>
            <person name="Tuo L."/>
        </authorList>
    </citation>
    <scope>NUCLEOTIDE SEQUENCE</scope>
    <source>
        <strain evidence="1">KQZ6P-2</strain>
    </source>
</reference>
<dbReference type="AlphaFoldDB" id="A0A9X2B653"/>
<dbReference type="RefSeq" id="WP_244725138.1">
    <property type="nucleotide sequence ID" value="NZ_JALIRP010000004.1"/>
</dbReference>
<gene>
    <name evidence="1" type="ORF">MUG84_11380</name>
</gene>
<accession>A0A9X2B653</accession>
<proteinExistence type="predicted"/>
<dbReference type="EMBL" id="JALIRP010000004">
    <property type="protein sequence ID" value="MCJ8012333.1"/>
    <property type="molecule type" value="Genomic_DNA"/>
</dbReference>
<name>A0A9X2B653_9BACL</name>
<sequence>MSNFKDYFQTFGVSREDVVSVDPPFYVRDILVQSYGEEAVAEHFPAQAETSESLVQPTVSYVVVSLLENPGFNGTNVPIP</sequence>
<organism evidence="1 2">
    <name type="scientific">Paenibacillus mangrovi</name>
    <dbReference type="NCBI Taxonomy" id="2931978"/>
    <lineage>
        <taxon>Bacteria</taxon>
        <taxon>Bacillati</taxon>
        <taxon>Bacillota</taxon>
        <taxon>Bacilli</taxon>
        <taxon>Bacillales</taxon>
        <taxon>Paenibacillaceae</taxon>
        <taxon>Paenibacillus</taxon>
    </lineage>
</organism>
<dbReference type="Proteomes" id="UP001139347">
    <property type="component" value="Unassembled WGS sequence"/>
</dbReference>